<sequence length="221" mass="23923">MNAIDGYLADVDRLLIGSRAARRDVLDELREGLRCAADTYHRRGLSITAAQHAAVQEFGTAREVAVAHSPETVLRDTKVGGRRILVLLLSALAGWLTYMVAIGRPVAAPTSDLARTLFNLSTFTVQYAPSACLLFTATLLTTIGMNSAHRWVGPLAWSCVATLAMTLLAMIVLPATIGTDLISQPAVYLVLVMPIMTSCAFVEACRQVRFSTALRRAQTVY</sequence>
<dbReference type="NCBIfam" id="NF038403">
    <property type="entry name" value="perm_prefix_1"/>
    <property type="match status" value="1"/>
</dbReference>
<feature type="transmembrane region" description="Helical" evidence="1">
    <location>
        <begin position="155"/>
        <end position="174"/>
    </location>
</feature>
<name>A0ABS4TFD9_9PSEU</name>
<protein>
    <recommendedName>
        <fullName evidence="4">DUF2637 domain-containing protein</fullName>
    </recommendedName>
</protein>
<feature type="transmembrane region" description="Helical" evidence="1">
    <location>
        <begin position="84"/>
        <end position="103"/>
    </location>
</feature>
<dbReference type="InterPro" id="IPR047928">
    <property type="entry name" value="Perm_prefix_1"/>
</dbReference>
<accession>A0ABS4TFD9</accession>
<evidence type="ECO:0000313" key="3">
    <source>
        <dbReference type="Proteomes" id="UP001519332"/>
    </source>
</evidence>
<keyword evidence="1" id="KW-0472">Membrane</keyword>
<evidence type="ECO:0000256" key="1">
    <source>
        <dbReference type="SAM" id="Phobius"/>
    </source>
</evidence>
<comment type="caution">
    <text evidence="2">The sequence shown here is derived from an EMBL/GenBank/DDBJ whole genome shotgun (WGS) entry which is preliminary data.</text>
</comment>
<keyword evidence="3" id="KW-1185">Reference proteome</keyword>
<feature type="transmembrane region" description="Helical" evidence="1">
    <location>
        <begin position="123"/>
        <end position="143"/>
    </location>
</feature>
<dbReference type="EMBL" id="JAGINW010000001">
    <property type="protein sequence ID" value="MBP2323125.1"/>
    <property type="molecule type" value="Genomic_DNA"/>
</dbReference>
<dbReference type="RefSeq" id="WP_209639070.1">
    <property type="nucleotide sequence ID" value="NZ_JAGINW010000001.1"/>
</dbReference>
<dbReference type="Proteomes" id="UP001519332">
    <property type="component" value="Unassembled WGS sequence"/>
</dbReference>
<evidence type="ECO:0000313" key="2">
    <source>
        <dbReference type="EMBL" id="MBP2323125.1"/>
    </source>
</evidence>
<keyword evidence="1" id="KW-0812">Transmembrane</keyword>
<proteinExistence type="predicted"/>
<organism evidence="2 3">
    <name type="scientific">Kibdelosporangium banguiense</name>
    <dbReference type="NCBI Taxonomy" id="1365924"/>
    <lineage>
        <taxon>Bacteria</taxon>
        <taxon>Bacillati</taxon>
        <taxon>Actinomycetota</taxon>
        <taxon>Actinomycetes</taxon>
        <taxon>Pseudonocardiales</taxon>
        <taxon>Pseudonocardiaceae</taxon>
        <taxon>Kibdelosporangium</taxon>
    </lineage>
</organism>
<feature type="transmembrane region" description="Helical" evidence="1">
    <location>
        <begin position="186"/>
        <end position="205"/>
    </location>
</feature>
<gene>
    <name evidence="2" type="ORF">JOF56_003510</name>
</gene>
<evidence type="ECO:0008006" key="4">
    <source>
        <dbReference type="Google" id="ProtNLM"/>
    </source>
</evidence>
<keyword evidence="1" id="KW-1133">Transmembrane helix</keyword>
<reference evidence="2 3" key="1">
    <citation type="submission" date="2021-03" db="EMBL/GenBank/DDBJ databases">
        <title>Sequencing the genomes of 1000 actinobacteria strains.</title>
        <authorList>
            <person name="Klenk H.-P."/>
        </authorList>
    </citation>
    <scope>NUCLEOTIDE SEQUENCE [LARGE SCALE GENOMIC DNA]</scope>
    <source>
        <strain evidence="2 3">DSM 46670</strain>
    </source>
</reference>